<dbReference type="GO" id="GO:0004523">
    <property type="term" value="F:RNA-DNA hybrid ribonuclease activity"/>
    <property type="evidence" value="ECO:0007669"/>
    <property type="project" value="InterPro"/>
</dbReference>
<evidence type="ECO:0000259" key="1">
    <source>
        <dbReference type="Pfam" id="PF13456"/>
    </source>
</evidence>
<dbReference type="InterPro" id="IPR002156">
    <property type="entry name" value="RNaseH_domain"/>
</dbReference>
<accession>A0A392M423</accession>
<reference evidence="2 3" key="1">
    <citation type="journal article" date="2018" name="Front. Plant Sci.">
        <title>Red Clover (Trifolium pratense) and Zigzag Clover (T. medium) - A Picture of Genomic Similarities and Differences.</title>
        <authorList>
            <person name="Dluhosova J."/>
            <person name="Istvanek J."/>
            <person name="Nedelnik J."/>
            <person name="Repkova J."/>
        </authorList>
    </citation>
    <scope>NUCLEOTIDE SEQUENCE [LARGE SCALE GENOMIC DNA]</scope>
    <source>
        <strain evidence="3">cv. 10/8</strain>
        <tissue evidence="2">Leaf</tissue>
    </source>
</reference>
<keyword evidence="3" id="KW-1185">Reference proteome</keyword>
<proteinExistence type="predicted"/>
<comment type="caution">
    <text evidence="2">The sequence shown here is derived from an EMBL/GenBank/DDBJ whole genome shotgun (WGS) entry which is preliminary data.</text>
</comment>
<dbReference type="Proteomes" id="UP000265520">
    <property type="component" value="Unassembled WGS sequence"/>
</dbReference>
<dbReference type="AlphaFoldDB" id="A0A392M423"/>
<feature type="domain" description="RNase H type-1" evidence="1">
    <location>
        <begin position="49"/>
        <end position="114"/>
    </location>
</feature>
<sequence>MTTWSLWQKQNTQLWDNKIETIMQVTGRANYTLQAWQQARTTAATTVFTQENKVAMGACHRDEAGDFVAAFSCHDNGIFTAPEVEAWGLFKGLEWIALMGFNKLFLLGDKQTVALMLLHDSLIPRFSHYF</sequence>
<dbReference type="GO" id="GO:0003676">
    <property type="term" value="F:nucleic acid binding"/>
    <property type="evidence" value="ECO:0007669"/>
    <property type="project" value="InterPro"/>
</dbReference>
<name>A0A392M423_9FABA</name>
<evidence type="ECO:0000313" key="3">
    <source>
        <dbReference type="Proteomes" id="UP000265520"/>
    </source>
</evidence>
<gene>
    <name evidence="2" type="ORF">A2U01_0002297</name>
</gene>
<evidence type="ECO:0000313" key="2">
    <source>
        <dbReference type="EMBL" id="MCH81508.1"/>
    </source>
</evidence>
<dbReference type="Pfam" id="PF13456">
    <property type="entry name" value="RVT_3"/>
    <property type="match status" value="1"/>
</dbReference>
<dbReference type="EMBL" id="LXQA010002386">
    <property type="protein sequence ID" value="MCH81508.1"/>
    <property type="molecule type" value="Genomic_DNA"/>
</dbReference>
<organism evidence="2 3">
    <name type="scientific">Trifolium medium</name>
    <dbReference type="NCBI Taxonomy" id="97028"/>
    <lineage>
        <taxon>Eukaryota</taxon>
        <taxon>Viridiplantae</taxon>
        <taxon>Streptophyta</taxon>
        <taxon>Embryophyta</taxon>
        <taxon>Tracheophyta</taxon>
        <taxon>Spermatophyta</taxon>
        <taxon>Magnoliopsida</taxon>
        <taxon>eudicotyledons</taxon>
        <taxon>Gunneridae</taxon>
        <taxon>Pentapetalae</taxon>
        <taxon>rosids</taxon>
        <taxon>fabids</taxon>
        <taxon>Fabales</taxon>
        <taxon>Fabaceae</taxon>
        <taxon>Papilionoideae</taxon>
        <taxon>50 kb inversion clade</taxon>
        <taxon>NPAAA clade</taxon>
        <taxon>Hologalegina</taxon>
        <taxon>IRL clade</taxon>
        <taxon>Trifolieae</taxon>
        <taxon>Trifolium</taxon>
    </lineage>
</organism>
<protein>
    <submittedName>
        <fullName evidence="2">Putative ribonuclease H protein</fullName>
    </submittedName>
</protein>